<dbReference type="PANTHER" id="PTHR46797">
    <property type="entry name" value="HTH-TYPE TRANSCRIPTIONAL REGULATOR"/>
    <property type="match status" value="1"/>
</dbReference>
<comment type="caution">
    <text evidence="5">The sequence shown here is derived from an EMBL/GenBank/DDBJ whole genome shotgun (WGS) entry which is preliminary data.</text>
</comment>
<protein>
    <submittedName>
        <fullName evidence="5">Transcriptional regulator</fullName>
    </submittedName>
</protein>
<keyword evidence="2" id="KW-0238">DNA-binding</keyword>
<evidence type="ECO:0000313" key="6">
    <source>
        <dbReference type="Proteomes" id="UP000197904"/>
    </source>
</evidence>
<dbReference type="PANTHER" id="PTHR46797:SF23">
    <property type="entry name" value="HTH-TYPE TRANSCRIPTIONAL REGULATOR SUTR"/>
    <property type="match status" value="1"/>
</dbReference>
<dbReference type="Proteomes" id="UP000197904">
    <property type="component" value="Unassembled WGS sequence"/>
</dbReference>
<proteinExistence type="predicted"/>
<dbReference type="InterPro" id="IPR050807">
    <property type="entry name" value="TransReg_Diox_bact_type"/>
</dbReference>
<keyword evidence="1" id="KW-0805">Transcription regulation</keyword>
<dbReference type="InterPro" id="IPR010982">
    <property type="entry name" value="Lambda_DNA-bd_dom_sf"/>
</dbReference>
<dbReference type="InterPro" id="IPR001387">
    <property type="entry name" value="Cro/C1-type_HTH"/>
</dbReference>
<sequence>MQKRTVQRGRPAGSTTFDAELAQAFGVAVRALRTERGIAQETLANLAGIERSHMGKIERGEHAPSLAIIFKIARALDCSTALLMNETERQLAATAKS</sequence>
<evidence type="ECO:0000256" key="1">
    <source>
        <dbReference type="ARBA" id="ARBA00023015"/>
    </source>
</evidence>
<dbReference type="Pfam" id="PF01381">
    <property type="entry name" value="HTH_3"/>
    <property type="match status" value="1"/>
</dbReference>
<dbReference type="GO" id="GO:0005829">
    <property type="term" value="C:cytosol"/>
    <property type="evidence" value="ECO:0007669"/>
    <property type="project" value="TreeGrafter"/>
</dbReference>
<evidence type="ECO:0000259" key="4">
    <source>
        <dbReference type="PROSITE" id="PS50943"/>
    </source>
</evidence>
<dbReference type="Gene3D" id="1.10.260.40">
    <property type="entry name" value="lambda repressor-like DNA-binding domains"/>
    <property type="match status" value="1"/>
</dbReference>
<dbReference type="EMBL" id="NIXP01000138">
    <property type="protein sequence ID" value="OWR27613.1"/>
    <property type="molecule type" value="Genomic_DNA"/>
</dbReference>
<dbReference type="SMART" id="SM00530">
    <property type="entry name" value="HTH_XRE"/>
    <property type="match status" value="1"/>
</dbReference>
<accession>A0A246KTN4</accession>
<evidence type="ECO:0000256" key="3">
    <source>
        <dbReference type="ARBA" id="ARBA00023163"/>
    </source>
</evidence>
<evidence type="ECO:0000313" key="5">
    <source>
        <dbReference type="EMBL" id="OWR27613.1"/>
    </source>
</evidence>
<dbReference type="PROSITE" id="PS50943">
    <property type="entry name" value="HTH_CROC1"/>
    <property type="match status" value="1"/>
</dbReference>
<dbReference type="SUPFAM" id="SSF47413">
    <property type="entry name" value="lambda repressor-like DNA-binding domains"/>
    <property type="match status" value="1"/>
</dbReference>
<dbReference type="AlphaFoldDB" id="A0A246KTN4"/>
<organism evidence="5 6">
    <name type="scientific">Stenotrophomonas pavanii</name>
    <dbReference type="NCBI Taxonomy" id="487698"/>
    <lineage>
        <taxon>Bacteria</taxon>
        <taxon>Pseudomonadati</taxon>
        <taxon>Pseudomonadota</taxon>
        <taxon>Gammaproteobacteria</taxon>
        <taxon>Lysobacterales</taxon>
        <taxon>Lysobacteraceae</taxon>
        <taxon>Stenotrophomonas</taxon>
    </lineage>
</organism>
<keyword evidence="3" id="KW-0804">Transcription</keyword>
<gene>
    <name evidence="5" type="ORF">CEE55_20240</name>
</gene>
<name>A0A246KTN4_9GAMM</name>
<dbReference type="GO" id="GO:0003700">
    <property type="term" value="F:DNA-binding transcription factor activity"/>
    <property type="evidence" value="ECO:0007669"/>
    <property type="project" value="TreeGrafter"/>
</dbReference>
<feature type="domain" description="HTH cro/C1-type" evidence="4">
    <location>
        <begin position="29"/>
        <end position="83"/>
    </location>
</feature>
<dbReference type="GO" id="GO:0003677">
    <property type="term" value="F:DNA binding"/>
    <property type="evidence" value="ECO:0007669"/>
    <property type="project" value="UniProtKB-KW"/>
</dbReference>
<dbReference type="CDD" id="cd00093">
    <property type="entry name" value="HTH_XRE"/>
    <property type="match status" value="1"/>
</dbReference>
<dbReference type="RefSeq" id="WP_088476355.1">
    <property type="nucleotide sequence ID" value="NZ_NIXP01000138.1"/>
</dbReference>
<evidence type="ECO:0000256" key="2">
    <source>
        <dbReference type="ARBA" id="ARBA00023125"/>
    </source>
</evidence>
<reference evidence="5 6" key="1">
    <citation type="submission" date="2017-06" db="EMBL/GenBank/DDBJ databases">
        <authorList>
            <person name="Kim H.J."/>
            <person name="Triplett B.A."/>
        </authorList>
    </citation>
    <scope>NUCLEOTIDE SEQUENCE [LARGE SCALE GENOMIC DNA]</scope>
    <source>
        <strain evidence="5 6">S18795</strain>
    </source>
</reference>